<dbReference type="AlphaFoldDB" id="A0AAN7T5F6"/>
<name>A0AAN7T5F6_9EURO</name>
<comment type="caution">
    <text evidence="2">The sequence shown here is derived from an EMBL/GenBank/DDBJ whole genome shotgun (WGS) entry which is preliminary data.</text>
</comment>
<feature type="region of interest" description="Disordered" evidence="1">
    <location>
        <begin position="86"/>
        <end position="106"/>
    </location>
</feature>
<dbReference type="Proteomes" id="UP001309876">
    <property type="component" value="Unassembled WGS sequence"/>
</dbReference>
<evidence type="ECO:0000256" key="1">
    <source>
        <dbReference type="SAM" id="MobiDB-lite"/>
    </source>
</evidence>
<accession>A0AAN7T5F6</accession>
<reference evidence="2 3" key="1">
    <citation type="submission" date="2023-08" db="EMBL/GenBank/DDBJ databases">
        <title>Black Yeasts Isolated from many extreme environments.</title>
        <authorList>
            <person name="Coleine C."/>
            <person name="Stajich J.E."/>
            <person name="Selbmann L."/>
        </authorList>
    </citation>
    <scope>NUCLEOTIDE SEQUENCE [LARGE SCALE GENOMIC DNA]</scope>
    <source>
        <strain evidence="2 3">CCFEE 5910</strain>
    </source>
</reference>
<feature type="compositionally biased region" description="Polar residues" evidence="1">
    <location>
        <begin position="8"/>
        <end position="28"/>
    </location>
</feature>
<organism evidence="2 3">
    <name type="scientific">Lithohypha guttulata</name>
    <dbReference type="NCBI Taxonomy" id="1690604"/>
    <lineage>
        <taxon>Eukaryota</taxon>
        <taxon>Fungi</taxon>
        <taxon>Dikarya</taxon>
        <taxon>Ascomycota</taxon>
        <taxon>Pezizomycotina</taxon>
        <taxon>Eurotiomycetes</taxon>
        <taxon>Chaetothyriomycetidae</taxon>
        <taxon>Chaetothyriales</taxon>
        <taxon>Trichomeriaceae</taxon>
        <taxon>Lithohypha</taxon>
    </lineage>
</organism>
<feature type="compositionally biased region" description="Low complexity" evidence="1">
    <location>
        <begin position="89"/>
        <end position="106"/>
    </location>
</feature>
<proteinExistence type="predicted"/>
<protein>
    <submittedName>
        <fullName evidence="2">Uncharacterized protein</fullName>
    </submittedName>
</protein>
<dbReference type="EMBL" id="JAVRRJ010000002">
    <property type="protein sequence ID" value="KAK5089102.1"/>
    <property type="molecule type" value="Genomic_DNA"/>
</dbReference>
<gene>
    <name evidence="2" type="ORF">LTR05_003326</name>
</gene>
<keyword evidence="3" id="KW-1185">Reference proteome</keyword>
<evidence type="ECO:0000313" key="3">
    <source>
        <dbReference type="Proteomes" id="UP001309876"/>
    </source>
</evidence>
<evidence type="ECO:0000313" key="2">
    <source>
        <dbReference type="EMBL" id="KAK5089102.1"/>
    </source>
</evidence>
<sequence length="303" mass="34831">MPPHVTFADTTNSSPSTLASEPTQSTALTTPASSLAWLDVACPRLTRPIRIPLPLPHKRRFNHPEPPFGWADADAEHRRYDAAKTRRNATTTITTSPTSSTSSSASTSISSLVTAPQCLNSKPSPSTRRVTIAPSTLDLARAQKRRRKRLLDAMGFPPLSRSPLPPERNILGPRSIFGNMFEIAEKFAWEEVEFLQKQQEEQYDDYSYPTWQHFEDARVMLTADYASSRSNSADENDFDNPYEPEVWETPSQREARIQWQLRFVMHCMSRDCEVHWRRRFSMRWKQVGVRCWYCVVDRVLGRR</sequence>
<feature type="region of interest" description="Disordered" evidence="1">
    <location>
        <begin position="1"/>
        <end position="28"/>
    </location>
</feature>